<evidence type="ECO:0000256" key="3">
    <source>
        <dbReference type="ARBA" id="ARBA00012071"/>
    </source>
</evidence>
<keyword evidence="14" id="KW-1133">Transmembrane helix</keyword>
<keyword evidence="5 13" id="KW-0444">Lipid biosynthesis</keyword>
<evidence type="ECO:0000256" key="7">
    <source>
        <dbReference type="ARBA" id="ARBA00022679"/>
    </source>
</evidence>
<keyword evidence="6 13" id="KW-0441">Lipid A biosynthesis</keyword>
<gene>
    <name evidence="13 15" type="primary">lpxK</name>
    <name evidence="15" type="ORF">E0W69_001880</name>
</gene>
<evidence type="ECO:0000256" key="4">
    <source>
        <dbReference type="ARBA" id="ARBA00016436"/>
    </source>
</evidence>
<dbReference type="InterPro" id="IPR003758">
    <property type="entry name" value="LpxK"/>
</dbReference>
<comment type="function">
    <text evidence="1 13">Transfers the gamma-phosphate of ATP to the 4'-position of a tetraacyldisaccharide 1-phosphate intermediate (termed DS-1-P) to form tetraacyldisaccharide 1,4'-bis-phosphate (lipid IVA).</text>
</comment>
<evidence type="ECO:0000256" key="11">
    <source>
        <dbReference type="ARBA" id="ARBA00023098"/>
    </source>
</evidence>
<dbReference type="PANTHER" id="PTHR42724:SF1">
    <property type="entry name" value="TETRAACYLDISACCHARIDE 4'-KINASE, MITOCHONDRIAL-RELATED"/>
    <property type="match status" value="1"/>
</dbReference>
<dbReference type="PANTHER" id="PTHR42724">
    <property type="entry name" value="TETRAACYLDISACCHARIDE 4'-KINASE"/>
    <property type="match status" value="1"/>
</dbReference>
<dbReference type="Pfam" id="PF02606">
    <property type="entry name" value="LpxK"/>
    <property type="match status" value="1"/>
</dbReference>
<dbReference type="Proteomes" id="UP000292424">
    <property type="component" value="Chromosome"/>
</dbReference>
<evidence type="ECO:0000256" key="9">
    <source>
        <dbReference type="ARBA" id="ARBA00022777"/>
    </source>
</evidence>
<comment type="pathway">
    <text evidence="2 13">Glycolipid biosynthesis; lipid IV(A) biosynthesis; lipid IV(A) from (3R)-3-hydroxytetradecanoyl-[acyl-carrier-protein] and UDP-N-acetyl-alpha-D-glucosamine: step 6/6.</text>
</comment>
<evidence type="ECO:0000256" key="10">
    <source>
        <dbReference type="ARBA" id="ARBA00022840"/>
    </source>
</evidence>
<dbReference type="OrthoDB" id="9766423at2"/>
<keyword evidence="14" id="KW-0472">Membrane</keyword>
<name>A0A5P2G0U5_9BACT</name>
<dbReference type="KEGG" id="arac:E0W69_001880"/>
<keyword evidence="7 13" id="KW-0808">Transferase</keyword>
<dbReference type="EC" id="2.7.1.130" evidence="3 13"/>
<protein>
    <recommendedName>
        <fullName evidence="4 13">Tetraacyldisaccharide 4'-kinase</fullName>
        <ecNumber evidence="3 13">2.7.1.130</ecNumber>
    </recommendedName>
    <alternativeName>
        <fullName evidence="12 13">Lipid A 4'-kinase</fullName>
    </alternativeName>
</protein>
<dbReference type="GO" id="GO:0005524">
    <property type="term" value="F:ATP binding"/>
    <property type="evidence" value="ECO:0007669"/>
    <property type="project" value="UniProtKB-UniRule"/>
</dbReference>
<evidence type="ECO:0000256" key="6">
    <source>
        <dbReference type="ARBA" id="ARBA00022556"/>
    </source>
</evidence>
<dbReference type="SUPFAM" id="SSF52540">
    <property type="entry name" value="P-loop containing nucleoside triphosphate hydrolases"/>
    <property type="match status" value="1"/>
</dbReference>
<evidence type="ECO:0000256" key="5">
    <source>
        <dbReference type="ARBA" id="ARBA00022516"/>
    </source>
</evidence>
<keyword evidence="10 13" id="KW-0067">ATP-binding</keyword>
<dbReference type="HAMAP" id="MF_00409">
    <property type="entry name" value="LpxK"/>
    <property type="match status" value="1"/>
</dbReference>
<dbReference type="EMBL" id="CP044016">
    <property type="protein sequence ID" value="QES87462.1"/>
    <property type="molecule type" value="Genomic_DNA"/>
</dbReference>
<evidence type="ECO:0000256" key="1">
    <source>
        <dbReference type="ARBA" id="ARBA00002274"/>
    </source>
</evidence>
<accession>A0A5P2G0U5</accession>
<keyword evidence="16" id="KW-1185">Reference proteome</keyword>
<keyword evidence="9 13" id="KW-0418">Kinase</keyword>
<comment type="similarity">
    <text evidence="13">Belongs to the LpxK family.</text>
</comment>
<reference evidence="15 16" key="1">
    <citation type="submission" date="2019-09" db="EMBL/GenBank/DDBJ databases">
        <title>Complete genome sequence of Arachidicoccus sp. B3-10 isolated from apple orchard soil.</title>
        <authorList>
            <person name="Kim H.S."/>
            <person name="Han K.-I."/>
            <person name="Suh M.K."/>
            <person name="Lee K.C."/>
            <person name="Eom M.K."/>
            <person name="Kim J.-S."/>
            <person name="Kang S.W."/>
            <person name="Sin Y."/>
            <person name="Lee J.-S."/>
        </authorList>
    </citation>
    <scope>NUCLEOTIDE SEQUENCE [LARGE SCALE GENOMIC DNA]</scope>
    <source>
        <strain evidence="15 16">B3-10</strain>
    </source>
</reference>
<evidence type="ECO:0000313" key="15">
    <source>
        <dbReference type="EMBL" id="QES87462.1"/>
    </source>
</evidence>
<keyword evidence="11 13" id="KW-0443">Lipid metabolism</keyword>
<dbReference type="AlphaFoldDB" id="A0A5P2G0U5"/>
<dbReference type="GO" id="GO:0009245">
    <property type="term" value="P:lipid A biosynthetic process"/>
    <property type="evidence" value="ECO:0007669"/>
    <property type="project" value="UniProtKB-UniRule"/>
</dbReference>
<keyword evidence="8 13" id="KW-0547">Nucleotide-binding</keyword>
<dbReference type="UniPathway" id="UPA00359">
    <property type="reaction ID" value="UER00482"/>
</dbReference>
<keyword evidence="14" id="KW-0812">Transmembrane</keyword>
<feature type="transmembrane region" description="Helical" evidence="14">
    <location>
        <begin position="6"/>
        <end position="27"/>
    </location>
</feature>
<evidence type="ECO:0000256" key="14">
    <source>
        <dbReference type="SAM" id="Phobius"/>
    </source>
</evidence>
<sequence>MRFNKLKYVLFPISFLYGIVIHIRNFLFDKQILHSSSFKVPTICIGNVAVGGTGKTPMAEFIIRHLKDDYKIILLSRGYKRLTKGFIVANSNSTAEDIGDEPLQIYKKFPDIKVIVCEKRAEALAIIEQEADSKTLVILDDAFQHRAVTTDQNIVLTDYSHIYYKDFFLPVGSLRDQRSSMRRATQIIVTKCPENLSKKERQTILKNINYDPNIPVHFSTMQYGKIYNAFTQNLYVPEKKDTIIALTGIARPQPFIQYLHQYSDNIQTEIFPDHHAFTEKDIQSLIDKYLALRKNSNTFIVTTEKDAVRLEKYKSIFQKSHVDFFILPLENSILFQEENQLIGTITKHLNNNQ</sequence>
<evidence type="ECO:0000256" key="13">
    <source>
        <dbReference type="HAMAP-Rule" id="MF_00409"/>
    </source>
</evidence>
<dbReference type="GO" id="GO:0005886">
    <property type="term" value="C:plasma membrane"/>
    <property type="evidence" value="ECO:0007669"/>
    <property type="project" value="TreeGrafter"/>
</dbReference>
<comment type="catalytic activity">
    <reaction evidence="13">
        <text>a lipid A disaccharide + ATP = a lipid IVA + ADP + H(+)</text>
        <dbReference type="Rhea" id="RHEA:67840"/>
        <dbReference type="ChEBI" id="CHEBI:15378"/>
        <dbReference type="ChEBI" id="CHEBI:30616"/>
        <dbReference type="ChEBI" id="CHEBI:176343"/>
        <dbReference type="ChEBI" id="CHEBI:176425"/>
        <dbReference type="ChEBI" id="CHEBI:456216"/>
        <dbReference type="EC" id="2.7.1.130"/>
    </reaction>
</comment>
<dbReference type="NCBIfam" id="TIGR00682">
    <property type="entry name" value="lpxK"/>
    <property type="match status" value="1"/>
</dbReference>
<dbReference type="InterPro" id="IPR027417">
    <property type="entry name" value="P-loop_NTPase"/>
</dbReference>
<evidence type="ECO:0000313" key="16">
    <source>
        <dbReference type="Proteomes" id="UP000292424"/>
    </source>
</evidence>
<feature type="binding site" evidence="13">
    <location>
        <begin position="49"/>
        <end position="56"/>
    </location>
    <ligand>
        <name>ATP</name>
        <dbReference type="ChEBI" id="CHEBI:30616"/>
    </ligand>
</feature>
<organism evidence="15 16">
    <name type="scientific">Rhizosphaericola mali</name>
    <dbReference type="NCBI Taxonomy" id="2545455"/>
    <lineage>
        <taxon>Bacteria</taxon>
        <taxon>Pseudomonadati</taxon>
        <taxon>Bacteroidota</taxon>
        <taxon>Chitinophagia</taxon>
        <taxon>Chitinophagales</taxon>
        <taxon>Chitinophagaceae</taxon>
        <taxon>Rhizosphaericola</taxon>
    </lineage>
</organism>
<dbReference type="RefSeq" id="WP_131328339.1">
    <property type="nucleotide sequence ID" value="NZ_CP044016.1"/>
</dbReference>
<evidence type="ECO:0000256" key="8">
    <source>
        <dbReference type="ARBA" id="ARBA00022741"/>
    </source>
</evidence>
<evidence type="ECO:0000256" key="12">
    <source>
        <dbReference type="ARBA" id="ARBA00029757"/>
    </source>
</evidence>
<evidence type="ECO:0000256" key="2">
    <source>
        <dbReference type="ARBA" id="ARBA00004870"/>
    </source>
</evidence>
<proteinExistence type="inferred from homology"/>
<dbReference type="GO" id="GO:0009244">
    <property type="term" value="P:lipopolysaccharide core region biosynthetic process"/>
    <property type="evidence" value="ECO:0007669"/>
    <property type="project" value="TreeGrafter"/>
</dbReference>
<dbReference type="GO" id="GO:0009029">
    <property type="term" value="F:lipid-A 4'-kinase activity"/>
    <property type="evidence" value="ECO:0007669"/>
    <property type="project" value="UniProtKB-UniRule"/>
</dbReference>